<feature type="domain" description="Bacterial Ig-like" evidence="3">
    <location>
        <begin position="476"/>
        <end position="566"/>
    </location>
</feature>
<protein>
    <submittedName>
        <fullName evidence="4">Ig-like domain (Group 3)</fullName>
    </submittedName>
</protein>
<evidence type="ECO:0000259" key="1">
    <source>
        <dbReference type="Pfam" id="PF12245"/>
    </source>
</evidence>
<dbReference type="GO" id="GO:0001681">
    <property type="term" value="F:sialate O-acetylesterase activity"/>
    <property type="evidence" value="ECO:0007669"/>
    <property type="project" value="InterPro"/>
</dbReference>
<dbReference type="Proteomes" id="UP000199630">
    <property type="component" value="Unassembled WGS sequence"/>
</dbReference>
<dbReference type="EMBL" id="FORH01000006">
    <property type="protein sequence ID" value="SFJ86652.1"/>
    <property type="molecule type" value="Genomic_DNA"/>
</dbReference>
<accession>A0A1I3UUP8</accession>
<dbReference type="PANTHER" id="PTHR22901:SF0">
    <property type="entry name" value="SIALATE O-ACETYLESTERASE"/>
    <property type="match status" value="1"/>
</dbReference>
<name>A0A1I3UUP8_9RHOB</name>
<sequence length="1050" mass="105232">MLGIQYSVRDHAGEISTGTLSLSGNSETLAVRNVEDISINMSSASVTGYARDGGDLVVELVGGKTIVLEGYFEGEHQLLLSERGLMTKVDFVTEDEGALVASYQDVDLSGKWSEYDQLAFLDLERVEPVVAPLAAPALFGLGGAGAAAAAVGGAALLAGGGDGTDGGTGGGGGATDSAAPDVVILSGVESTDDYVNGEIYDGGSYVISGEGEVGASVTVEVNGNSQTVVVGEDGTWSTTFESETIETGEYTTDVTVTAIDEAGNTTTVTDTLVVDTEAEDLSFDTVAGDDIVNIAEASGDVTISGQSEAGATVVIELEGQSATTTVAEDGSWSVTFDGTQLPAGTYDSTVTATVTDAYGNAASYTHDIAIDLEAALTVDADAAGGDGTVNLSEMTSGVNLSGTGEPGASVTVTVEGVSRTTTVAEDGSWTVTYESGSLPEGSYSAEVTATSTDLAGNSTSATGTFQIDTETGVAIDAGHSGGDETINLSESQSAMSFTGTAEPGATVVVTLAGVAVTTVADAAGTWTASYAAGTLAAGEYDTVLTAVATDAAGNTATSASTVHVDTVVGNITITTPIEGDNVINAAEASDGVWISGTATAGETVTVTLAGVSHTVSASSGGTYAAFFAASEITPGEYDGTATATLTDAAGNSKTVQAAVEIDTFVSNFAETGVQGGADGVVNAVEAHSGVTLSGTVEPGSSVVLSYNGLGYSAVVATDGTWTATIPASALPSGEGTANVVITATDPAGNTASLSESFAYDTYVNALDLTGDAGGDMYLNLSEVTSGATLTGVVEPGSTVFVTLGGVRHQASVDGAGNWTVTYAPGEIAEGTYTADVLLEATDAAGNTLSETASITIDTEIDTPMVETITRSADGVQAISIEDTGNDASVFALDESGSSSEVGHTTFDLGAAQYLSFNSEVSNGDQIVITSEDAAGNSSDTLLVLDTTNERPDGTYFEVDLDNSGLDQFDLGAIDLQFVNGGEVTLSASDLDRLVGDDGTLTIHGGTDDRVVLDGATDTGGTTEVDGAQYHIYTLGDDQVVIDPDIEVVLP</sequence>
<dbReference type="InterPro" id="IPR041498">
    <property type="entry name" value="Big_6"/>
</dbReference>
<dbReference type="GO" id="GO:0005975">
    <property type="term" value="P:carbohydrate metabolic process"/>
    <property type="evidence" value="ECO:0007669"/>
    <property type="project" value="TreeGrafter"/>
</dbReference>
<dbReference type="InterPro" id="IPR039329">
    <property type="entry name" value="SIAE"/>
</dbReference>
<feature type="domain" description="Bacterial Ig" evidence="2">
    <location>
        <begin position="297"/>
        <end position="364"/>
    </location>
</feature>
<gene>
    <name evidence="4" type="ORF">SAMN04487991_3210</name>
</gene>
<dbReference type="InterPro" id="IPR022038">
    <property type="entry name" value="Ig-like_bact"/>
</dbReference>
<feature type="domain" description="Bacterial Ig-like" evidence="3">
    <location>
        <begin position="399"/>
        <end position="469"/>
    </location>
</feature>
<dbReference type="AlphaFoldDB" id="A0A1I3UUP8"/>
<organism evidence="4 5">
    <name type="scientific">Celeribacter neptunius</name>
    <dbReference type="NCBI Taxonomy" id="588602"/>
    <lineage>
        <taxon>Bacteria</taxon>
        <taxon>Pseudomonadati</taxon>
        <taxon>Pseudomonadota</taxon>
        <taxon>Alphaproteobacteria</taxon>
        <taxon>Rhodobacterales</taxon>
        <taxon>Roseobacteraceae</taxon>
        <taxon>Celeribacter</taxon>
    </lineage>
</organism>
<dbReference type="Pfam" id="PF12245">
    <property type="entry name" value="Big_3_2"/>
    <property type="match status" value="1"/>
</dbReference>
<dbReference type="InterPro" id="IPR044016">
    <property type="entry name" value="Big_13"/>
</dbReference>
<dbReference type="Pfam" id="PF17936">
    <property type="entry name" value="Big_6"/>
    <property type="match status" value="1"/>
</dbReference>
<evidence type="ECO:0000313" key="4">
    <source>
        <dbReference type="EMBL" id="SFJ86652.1"/>
    </source>
</evidence>
<dbReference type="NCBIfam" id="NF033510">
    <property type="entry name" value="Ca_tandemer"/>
    <property type="match status" value="7"/>
</dbReference>
<feature type="domain" description="Bacterial Ig-like" evidence="3">
    <location>
        <begin position="788"/>
        <end position="858"/>
    </location>
</feature>
<feature type="domain" description="Ig-like" evidence="1">
    <location>
        <begin position="722"/>
        <end position="760"/>
    </location>
</feature>
<dbReference type="Gene3D" id="2.60.40.10">
    <property type="entry name" value="Immunoglobulins"/>
    <property type="match status" value="7"/>
</dbReference>
<evidence type="ECO:0000313" key="5">
    <source>
        <dbReference type="Proteomes" id="UP000199630"/>
    </source>
</evidence>
<dbReference type="RefSeq" id="WP_090061709.1">
    <property type="nucleotide sequence ID" value="NZ_FORH01000006.1"/>
</dbReference>
<evidence type="ECO:0000259" key="3">
    <source>
        <dbReference type="Pfam" id="PF19077"/>
    </source>
</evidence>
<keyword evidence="5" id="KW-1185">Reference proteome</keyword>
<proteinExistence type="predicted"/>
<dbReference type="Pfam" id="PF19077">
    <property type="entry name" value="Big_13"/>
    <property type="match status" value="4"/>
</dbReference>
<dbReference type="STRING" id="588602.SAMN04487991_3210"/>
<dbReference type="OrthoDB" id="7858035at2"/>
<dbReference type="InterPro" id="IPR013783">
    <property type="entry name" value="Ig-like_fold"/>
</dbReference>
<evidence type="ECO:0000259" key="2">
    <source>
        <dbReference type="Pfam" id="PF17936"/>
    </source>
</evidence>
<reference evidence="5" key="1">
    <citation type="submission" date="2016-10" db="EMBL/GenBank/DDBJ databases">
        <authorList>
            <person name="Varghese N."/>
            <person name="Submissions S."/>
        </authorList>
    </citation>
    <scope>NUCLEOTIDE SEQUENCE [LARGE SCALE GENOMIC DNA]</scope>
    <source>
        <strain evidence="5">DSM 26471</strain>
    </source>
</reference>
<dbReference type="PANTHER" id="PTHR22901">
    <property type="entry name" value="SIALATE O-ACETYLESTERASE"/>
    <property type="match status" value="1"/>
</dbReference>
<feature type="domain" description="Bacterial Ig-like" evidence="3">
    <location>
        <begin position="204"/>
        <end position="276"/>
    </location>
</feature>